<reference evidence="1 3" key="1">
    <citation type="submission" date="2015-11" db="EMBL/GenBank/DDBJ databases">
        <title>Genomic analysis of 38 Legionella species identifies large and diverse effector repertoires.</title>
        <authorList>
            <person name="Burstein D."/>
            <person name="Amaro F."/>
            <person name="Zusman T."/>
            <person name="Lifshitz Z."/>
            <person name="Cohen O."/>
            <person name="Gilbert J.A."/>
            <person name="Pupko T."/>
            <person name="Shuman H.A."/>
            <person name="Segal G."/>
        </authorList>
    </citation>
    <scope>NUCLEOTIDE SEQUENCE [LARGE SCALE GENOMIC DNA]</scope>
    <source>
        <strain evidence="1 3">CDC#1407-AL-14</strain>
    </source>
</reference>
<proteinExistence type="predicted"/>
<dbReference type="Proteomes" id="UP000054735">
    <property type="component" value="Unassembled WGS sequence"/>
</dbReference>
<evidence type="ECO:0000313" key="2">
    <source>
        <dbReference type="EMBL" id="STX30827.1"/>
    </source>
</evidence>
<gene>
    <name evidence="1" type="ORF">Lbir_0080</name>
    <name evidence="2" type="ORF">NCTC12437_00593</name>
</gene>
<dbReference type="EMBL" id="LNXT01000001">
    <property type="protein sequence ID" value="KTC76011.1"/>
    <property type="molecule type" value="Genomic_DNA"/>
</dbReference>
<name>A0A378I6K1_9GAMM</name>
<sequence>MPREFSPRQRVLYCRDKELICEEKDHKCKESKCCLKNIKTRNVRYHADKIMNTGVDKKTKQQWQSFFDAVSVVRNRGAHSNEVLSINDIDKLKKGRLETVIDNKNKVIKVGINVQQHILQEYIDFVNLPLLVPTETRVFRLIFNQSIIKW</sequence>
<organism evidence="2 4">
    <name type="scientific">Legionella birminghamensis</name>
    <dbReference type="NCBI Taxonomy" id="28083"/>
    <lineage>
        <taxon>Bacteria</taxon>
        <taxon>Pseudomonadati</taxon>
        <taxon>Pseudomonadota</taxon>
        <taxon>Gammaproteobacteria</taxon>
        <taxon>Legionellales</taxon>
        <taxon>Legionellaceae</taxon>
        <taxon>Legionella</taxon>
    </lineage>
</organism>
<dbReference type="AlphaFoldDB" id="A0A378I6K1"/>
<evidence type="ECO:0000313" key="1">
    <source>
        <dbReference type="EMBL" id="KTC76011.1"/>
    </source>
</evidence>
<dbReference type="EMBL" id="UGNW01000001">
    <property type="protein sequence ID" value="STX30827.1"/>
    <property type="molecule type" value="Genomic_DNA"/>
</dbReference>
<evidence type="ECO:0000313" key="4">
    <source>
        <dbReference type="Proteomes" id="UP000255066"/>
    </source>
</evidence>
<keyword evidence="3" id="KW-1185">Reference proteome</keyword>
<dbReference type="RefSeq" id="WP_162263076.1">
    <property type="nucleotide sequence ID" value="NZ_LNXT01000001.1"/>
</dbReference>
<accession>A0A378I6K1</accession>
<evidence type="ECO:0000313" key="3">
    <source>
        <dbReference type="Proteomes" id="UP000054735"/>
    </source>
</evidence>
<protein>
    <submittedName>
        <fullName evidence="2">Uncharacterized protein</fullName>
    </submittedName>
</protein>
<dbReference type="Proteomes" id="UP000255066">
    <property type="component" value="Unassembled WGS sequence"/>
</dbReference>
<reference evidence="2 4" key="2">
    <citation type="submission" date="2018-06" db="EMBL/GenBank/DDBJ databases">
        <authorList>
            <consortium name="Pathogen Informatics"/>
            <person name="Doyle S."/>
        </authorList>
    </citation>
    <scope>NUCLEOTIDE SEQUENCE [LARGE SCALE GENOMIC DNA]</scope>
    <source>
        <strain evidence="2 4">NCTC12437</strain>
    </source>
</reference>